<keyword evidence="8" id="KW-1185">Reference proteome</keyword>
<dbReference type="PANTHER" id="PTHR30086:SF20">
    <property type="entry name" value="ARGININE EXPORTER PROTEIN ARGO-RELATED"/>
    <property type="match status" value="1"/>
</dbReference>
<dbReference type="Pfam" id="PF01810">
    <property type="entry name" value="LysE"/>
    <property type="match status" value="1"/>
</dbReference>
<dbReference type="PIRSF" id="PIRSF006324">
    <property type="entry name" value="LeuE"/>
    <property type="match status" value="1"/>
</dbReference>
<protein>
    <submittedName>
        <fullName evidence="7">Threonine/homoserine/homoserine lactone efflux protein</fullName>
    </submittedName>
</protein>
<gene>
    <name evidence="7" type="ORF">SAMN06265368_3552</name>
</gene>
<feature type="transmembrane region" description="Helical" evidence="6">
    <location>
        <begin position="79"/>
        <end position="100"/>
    </location>
</feature>
<evidence type="ECO:0000256" key="4">
    <source>
        <dbReference type="ARBA" id="ARBA00022989"/>
    </source>
</evidence>
<evidence type="ECO:0000313" key="8">
    <source>
        <dbReference type="Proteomes" id="UP000219439"/>
    </source>
</evidence>
<evidence type="ECO:0000256" key="3">
    <source>
        <dbReference type="ARBA" id="ARBA00022692"/>
    </source>
</evidence>
<dbReference type="Proteomes" id="UP000219439">
    <property type="component" value="Unassembled WGS sequence"/>
</dbReference>
<feature type="transmembrane region" description="Helical" evidence="6">
    <location>
        <begin position="112"/>
        <end position="132"/>
    </location>
</feature>
<proteinExistence type="predicted"/>
<evidence type="ECO:0000256" key="6">
    <source>
        <dbReference type="SAM" id="Phobius"/>
    </source>
</evidence>
<feature type="transmembrane region" description="Helical" evidence="6">
    <location>
        <begin position="40"/>
        <end position="67"/>
    </location>
</feature>
<dbReference type="GO" id="GO:0005886">
    <property type="term" value="C:plasma membrane"/>
    <property type="evidence" value="ECO:0007669"/>
    <property type="project" value="UniProtKB-SubCell"/>
</dbReference>
<dbReference type="OrthoDB" id="9804822at2"/>
<feature type="transmembrane region" description="Helical" evidence="6">
    <location>
        <begin position="144"/>
        <end position="169"/>
    </location>
</feature>
<dbReference type="GO" id="GO:0015171">
    <property type="term" value="F:amino acid transmembrane transporter activity"/>
    <property type="evidence" value="ECO:0007669"/>
    <property type="project" value="TreeGrafter"/>
</dbReference>
<dbReference type="EMBL" id="OBEL01000004">
    <property type="protein sequence ID" value="SNZ20449.1"/>
    <property type="molecule type" value="Genomic_DNA"/>
</dbReference>
<keyword evidence="4 6" id="KW-1133">Transmembrane helix</keyword>
<dbReference type="PANTHER" id="PTHR30086">
    <property type="entry name" value="ARGININE EXPORTER PROTEIN ARGO"/>
    <property type="match status" value="1"/>
</dbReference>
<comment type="subcellular location">
    <subcellularLocation>
        <location evidence="1">Cell membrane</location>
        <topology evidence="1">Multi-pass membrane protein</topology>
    </subcellularLocation>
</comment>
<keyword evidence="2" id="KW-1003">Cell membrane</keyword>
<name>A0A285PFG8_9HYPH</name>
<keyword evidence="3 6" id="KW-0812">Transmembrane</keyword>
<dbReference type="AlphaFoldDB" id="A0A285PFG8"/>
<reference evidence="7 8" key="1">
    <citation type="submission" date="2017-09" db="EMBL/GenBank/DDBJ databases">
        <authorList>
            <person name="Ehlers B."/>
            <person name="Leendertz F.H."/>
        </authorList>
    </citation>
    <scope>NUCLEOTIDE SEQUENCE [LARGE SCALE GENOMIC DNA]</scope>
    <source>
        <strain evidence="7 8">DSM 18289</strain>
    </source>
</reference>
<evidence type="ECO:0000256" key="5">
    <source>
        <dbReference type="ARBA" id="ARBA00023136"/>
    </source>
</evidence>
<feature type="transmembrane region" description="Helical" evidence="6">
    <location>
        <begin position="6"/>
        <end position="28"/>
    </location>
</feature>
<dbReference type="RefSeq" id="WP_097154792.1">
    <property type="nucleotide sequence ID" value="NZ_OBEL01000004.1"/>
</dbReference>
<keyword evidence="5 6" id="KW-0472">Membrane</keyword>
<accession>A0A285PFG8</accession>
<evidence type="ECO:0000313" key="7">
    <source>
        <dbReference type="EMBL" id="SNZ20449.1"/>
    </source>
</evidence>
<evidence type="ECO:0000256" key="1">
    <source>
        <dbReference type="ARBA" id="ARBA00004651"/>
    </source>
</evidence>
<organism evidence="7 8">
    <name type="scientific">Cohaesibacter gelatinilyticus</name>
    <dbReference type="NCBI Taxonomy" id="372072"/>
    <lineage>
        <taxon>Bacteria</taxon>
        <taxon>Pseudomonadati</taxon>
        <taxon>Pseudomonadota</taxon>
        <taxon>Alphaproteobacteria</taxon>
        <taxon>Hyphomicrobiales</taxon>
        <taxon>Cohaesibacteraceae</taxon>
    </lineage>
</organism>
<feature type="transmembrane region" description="Helical" evidence="6">
    <location>
        <begin position="181"/>
        <end position="202"/>
    </location>
</feature>
<dbReference type="InterPro" id="IPR001123">
    <property type="entry name" value="LeuE-type"/>
</dbReference>
<evidence type="ECO:0000256" key="2">
    <source>
        <dbReference type="ARBA" id="ARBA00022475"/>
    </source>
</evidence>
<sequence>MSLDTYLIFFLTTTIVVFTPGAAAIAVASQGAANGGRRAMAGVVGIASANVIYFILSATGIAALIVASNLLFSVIKWTGVAYLVWLGLMAIFSSSGAIKLNANQQKSGPLKLFTHGFVIEFANPKALLYFAAILPQFMDTSFPILPQLLVMGITTLALDLASYTCYAFLGDRLARGGFKDWFVGVINKLAGGALLFAGFRMATVSTTQ</sequence>